<reference evidence="4" key="1">
    <citation type="submission" date="2017-09" db="EMBL/GenBank/DDBJ databases">
        <title>Contemporary evolution of a Lepidopteran species, Heliothis virescens, in response to modern agricultural practices.</title>
        <authorList>
            <person name="Fritz M.L."/>
            <person name="Deyonke A.M."/>
            <person name="Papanicolaou A."/>
            <person name="Micinski S."/>
            <person name="Westbrook J."/>
            <person name="Gould F."/>
        </authorList>
    </citation>
    <scope>NUCLEOTIDE SEQUENCE [LARGE SCALE GENOMIC DNA]</scope>
    <source>
        <strain evidence="4">HvINT-</strain>
        <tissue evidence="4">Whole body</tissue>
    </source>
</reference>
<dbReference type="EMBL" id="NWSH01000158">
    <property type="protein sequence ID" value="PCG78952.1"/>
    <property type="molecule type" value="Genomic_DNA"/>
</dbReference>
<feature type="domain" description="Protein masquerade clip-domain" evidence="3">
    <location>
        <begin position="72"/>
        <end position="104"/>
    </location>
</feature>
<name>A0A2A4K5J5_HELVI</name>
<keyword evidence="2" id="KW-0732">Signal</keyword>
<protein>
    <recommendedName>
        <fullName evidence="3">Protein masquerade clip-domain domain-containing protein</fullName>
    </recommendedName>
</protein>
<feature type="domain" description="Protein masquerade clip-domain" evidence="3">
    <location>
        <begin position="178"/>
        <end position="209"/>
    </location>
</feature>
<gene>
    <name evidence="4" type="ORF">B5V51_2534</name>
</gene>
<comment type="caution">
    <text evidence="4">The sequence shown here is derived from an EMBL/GenBank/DDBJ whole genome shotgun (WGS) entry which is preliminary data.</text>
</comment>
<feature type="domain" description="Protein masquerade clip-domain" evidence="3">
    <location>
        <begin position="474"/>
        <end position="504"/>
    </location>
</feature>
<evidence type="ECO:0000259" key="3">
    <source>
        <dbReference type="Pfam" id="PF18398"/>
    </source>
</evidence>
<feature type="signal peptide" evidence="2">
    <location>
        <begin position="1"/>
        <end position="23"/>
    </location>
</feature>
<evidence type="ECO:0000313" key="4">
    <source>
        <dbReference type="EMBL" id="PCG78952.1"/>
    </source>
</evidence>
<dbReference type="Pfam" id="PF18398">
    <property type="entry name" value="CLIP_SPH_mas"/>
    <property type="match status" value="7"/>
</dbReference>
<feature type="domain" description="Protein masquerade clip-domain" evidence="3">
    <location>
        <begin position="229"/>
        <end position="259"/>
    </location>
</feature>
<sequence length="577" mass="62360">MLYISDVTMTVARIMFLVTLAAAHPTATLRPGTSTSNAITSQATRTKFYSHAFTTTPVRRGTRGIFTEDNIACPGVCVALRIAQHCEAYIDNPGLCTRGKVCCVSPDKKSNAKGADEKKNAVKRPTKKGGILISATNKFSRTNNPTRGPNDVFRKPPPFPSSLLSGTTSSTIQKSGPQCSGDCVSKVLALFCNNVHEELACPGNKICCMTEPSTSTRRTTTTTLMPGPKCPGDCVSPVFSVSCNKLDEEAECSGNLRCCLDRAEQTENWKPHTRVPCRGYCVHMFMSDLCSNLDESASCEGANLCCLDEVVRNTTGPVTISPEKKCPGVCVDPIEEICNNVDGYAECPGMARCCLDQLDEPYTRPLITTSRPNRKCNGKCVDRFSSIFECKHLAVGAACSGTDGCCLDNYEKTTTELVITSTPSPGPPCRGHCVDPLEVHCYNQDRGAFCPHMKICCYDTYGRTPAKPFKPSRECKGDCISGLFSLLCDDVDQEAGCPGEGVCCLMQEKSSTTSTTTTTTATAWPPCPGQCIHGMMRASCVHPAVIIVGTECELEGWQCCDYTRMNEVNPVEIRSTS</sequence>
<dbReference type="AlphaFoldDB" id="A0A2A4K5J5"/>
<dbReference type="InterPro" id="IPR040479">
    <property type="entry name" value="CLIP_SPH_mas"/>
</dbReference>
<feature type="domain" description="Protein masquerade clip-domain" evidence="3">
    <location>
        <begin position="526"/>
        <end position="561"/>
    </location>
</feature>
<feature type="region of interest" description="Disordered" evidence="1">
    <location>
        <begin position="139"/>
        <end position="175"/>
    </location>
</feature>
<feature type="compositionally biased region" description="Low complexity" evidence="1">
    <location>
        <begin position="161"/>
        <end position="171"/>
    </location>
</feature>
<proteinExistence type="predicted"/>
<dbReference type="STRING" id="7102.A0A2A4K5J5"/>
<feature type="domain" description="Protein masquerade clip-domain" evidence="3">
    <location>
        <begin position="325"/>
        <end position="354"/>
    </location>
</feature>
<feature type="domain" description="Protein masquerade clip-domain" evidence="3">
    <location>
        <begin position="276"/>
        <end position="306"/>
    </location>
</feature>
<evidence type="ECO:0000256" key="2">
    <source>
        <dbReference type="SAM" id="SignalP"/>
    </source>
</evidence>
<evidence type="ECO:0000256" key="1">
    <source>
        <dbReference type="SAM" id="MobiDB-lite"/>
    </source>
</evidence>
<accession>A0A2A4K5J5</accession>
<feature type="chain" id="PRO_5012269155" description="Protein masquerade clip-domain domain-containing protein" evidence="2">
    <location>
        <begin position="24"/>
        <end position="577"/>
    </location>
</feature>
<organism evidence="4">
    <name type="scientific">Heliothis virescens</name>
    <name type="common">Tobacco budworm moth</name>
    <dbReference type="NCBI Taxonomy" id="7102"/>
    <lineage>
        <taxon>Eukaryota</taxon>
        <taxon>Metazoa</taxon>
        <taxon>Ecdysozoa</taxon>
        <taxon>Arthropoda</taxon>
        <taxon>Hexapoda</taxon>
        <taxon>Insecta</taxon>
        <taxon>Pterygota</taxon>
        <taxon>Neoptera</taxon>
        <taxon>Endopterygota</taxon>
        <taxon>Lepidoptera</taxon>
        <taxon>Glossata</taxon>
        <taxon>Ditrysia</taxon>
        <taxon>Noctuoidea</taxon>
        <taxon>Noctuidae</taxon>
        <taxon>Heliothinae</taxon>
        <taxon>Heliothis</taxon>
    </lineage>
</organism>